<evidence type="ECO:0008006" key="3">
    <source>
        <dbReference type="Google" id="ProtNLM"/>
    </source>
</evidence>
<comment type="caution">
    <text evidence="1">The sequence shown here is derived from an EMBL/GenBank/DDBJ whole genome shotgun (WGS) entry which is preliminary data.</text>
</comment>
<proteinExistence type="predicted"/>
<reference evidence="1 2" key="1">
    <citation type="submission" date="2015-11" db="EMBL/GenBank/DDBJ databases">
        <title>Draft Genome Sequence of the Strain BR 10303 (Bradyrhizobium sp.) isolated from nodules of Centrolobium paraense.</title>
        <authorList>
            <person name="Zelli J.E."/>
            <person name="Simoes-Araujo J.L."/>
            <person name="Barauna A.C."/>
            <person name="Silva K."/>
        </authorList>
    </citation>
    <scope>NUCLEOTIDE SEQUENCE [LARGE SCALE GENOMIC DNA]</scope>
    <source>
        <strain evidence="1 2">BR 10303</strain>
    </source>
</reference>
<keyword evidence="2" id="KW-1185">Reference proteome</keyword>
<protein>
    <recommendedName>
        <fullName evidence="3">Trypsin-like peptidase</fullName>
    </recommendedName>
</protein>
<accession>A0A109K470</accession>
<evidence type="ECO:0000313" key="2">
    <source>
        <dbReference type="Proteomes" id="UP000057737"/>
    </source>
</evidence>
<dbReference type="Gene3D" id="2.40.10.120">
    <property type="match status" value="1"/>
</dbReference>
<dbReference type="SUPFAM" id="SSF50494">
    <property type="entry name" value="Trypsin-like serine proteases"/>
    <property type="match status" value="1"/>
</dbReference>
<dbReference type="InterPro" id="IPR009003">
    <property type="entry name" value="Peptidase_S1_PA"/>
</dbReference>
<dbReference type="AlphaFoldDB" id="A0A109K470"/>
<organism evidence="1 2">
    <name type="scientific">Bradyrhizobium macuxiense</name>
    <dbReference type="NCBI Taxonomy" id="1755647"/>
    <lineage>
        <taxon>Bacteria</taxon>
        <taxon>Pseudomonadati</taxon>
        <taxon>Pseudomonadota</taxon>
        <taxon>Alphaproteobacteria</taxon>
        <taxon>Hyphomicrobiales</taxon>
        <taxon>Nitrobacteraceae</taxon>
        <taxon>Bradyrhizobium</taxon>
    </lineage>
</organism>
<dbReference type="Pfam" id="PF13365">
    <property type="entry name" value="Trypsin_2"/>
    <property type="match status" value="1"/>
</dbReference>
<gene>
    <name evidence="1" type="ORF">AS156_29365</name>
</gene>
<evidence type="ECO:0000313" key="1">
    <source>
        <dbReference type="EMBL" id="KWV60489.1"/>
    </source>
</evidence>
<dbReference type="Proteomes" id="UP000057737">
    <property type="component" value="Unassembled WGS sequence"/>
</dbReference>
<sequence length="284" mass="30298">MSLRLTPLPGTADADSWRMQNADEVVSDGRLATFAILKRPTADSFSLIGTGFYLQGKGGFATAAHVALEAEQHLAEMPDSVGIAGTLPNGRTCFLPIWRFFVHPTADVAFGVPRYEFVDDASGNVVRPKVLSLTSRTPSIESPVSTWAYPLHAVVDADEGKVFRLQPDFYDGVMEEYFEDRGPSVKLMPPYFRTSIHLHGGSSGGPVLNAAGRVFGIASCSYEGATDIAFVTPASALLDLEIPKYISDASAGGPTITLRHLAKQGLIAMDAGSTCSPEESKGDV</sequence>
<name>A0A109K470_9BRAD</name>
<dbReference type="EMBL" id="LNCU01000019">
    <property type="protein sequence ID" value="KWV60489.1"/>
    <property type="molecule type" value="Genomic_DNA"/>
</dbReference>